<sequence>MGGTTEVLGSTAELAALLVSVGEETQGVCANAKTRPAPRDMQLDTAAALRKQIAHSSAATQRRMQGGSPQ</sequence>
<gene>
    <name evidence="2" type="ORF">SNOG_11731</name>
</gene>
<feature type="region of interest" description="Disordered" evidence="1">
    <location>
        <begin position="51"/>
        <end position="70"/>
    </location>
</feature>
<evidence type="ECO:0000313" key="2">
    <source>
        <dbReference type="EMBL" id="EAT80775.1"/>
    </source>
</evidence>
<dbReference type="AlphaFoldDB" id="Q0U933"/>
<protein>
    <submittedName>
        <fullName evidence="2">Uncharacterized protein</fullName>
    </submittedName>
</protein>
<name>Q0U933_PHANO</name>
<organism evidence="2 3">
    <name type="scientific">Phaeosphaeria nodorum (strain SN15 / ATCC MYA-4574 / FGSC 10173)</name>
    <name type="common">Glume blotch fungus</name>
    <name type="synonym">Parastagonospora nodorum</name>
    <dbReference type="NCBI Taxonomy" id="321614"/>
    <lineage>
        <taxon>Eukaryota</taxon>
        <taxon>Fungi</taxon>
        <taxon>Dikarya</taxon>
        <taxon>Ascomycota</taxon>
        <taxon>Pezizomycotina</taxon>
        <taxon>Dothideomycetes</taxon>
        <taxon>Pleosporomycetidae</taxon>
        <taxon>Pleosporales</taxon>
        <taxon>Pleosporineae</taxon>
        <taxon>Phaeosphaeriaceae</taxon>
        <taxon>Parastagonospora</taxon>
    </lineage>
</organism>
<dbReference type="KEGG" id="pno:SNOG_11731"/>
<dbReference type="InParanoid" id="Q0U933"/>
<reference evidence="3" key="1">
    <citation type="journal article" date="2007" name="Plant Cell">
        <title>Dothideomycete-plant interactions illuminated by genome sequencing and EST analysis of the wheat pathogen Stagonospora nodorum.</title>
        <authorList>
            <person name="Hane J.K."/>
            <person name="Lowe R.G."/>
            <person name="Solomon P.S."/>
            <person name="Tan K.C."/>
            <person name="Schoch C.L."/>
            <person name="Spatafora J.W."/>
            <person name="Crous P.W."/>
            <person name="Kodira C."/>
            <person name="Birren B.W."/>
            <person name="Galagan J.E."/>
            <person name="Torriani S.F."/>
            <person name="McDonald B.A."/>
            <person name="Oliver R.P."/>
        </authorList>
    </citation>
    <scope>NUCLEOTIDE SEQUENCE [LARGE SCALE GENOMIC DNA]</scope>
    <source>
        <strain evidence="3">SN15 / ATCC MYA-4574 / FGSC 10173</strain>
    </source>
</reference>
<evidence type="ECO:0000313" key="3">
    <source>
        <dbReference type="Proteomes" id="UP000001055"/>
    </source>
</evidence>
<dbReference type="EMBL" id="CH445344">
    <property type="protein sequence ID" value="EAT80775.1"/>
    <property type="molecule type" value="Genomic_DNA"/>
</dbReference>
<feature type="compositionally biased region" description="Polar residues" evidence="1">
    <location>
        <begin position="54"/>
        <end position="70"/>
    </location>
</feature>
<dbReference type="Proteomes" id="UP000001055">
    <property type="component" value="Unassembled WGS sequence"/>
</dbReference>
<evidence type="ECO:0000256" key="1">
    <source>
        <dbReference type="SAM" id="MobiDB-lite"/>
    </source>
</evidence>
<proteinExistence type="predicted"/>
<accession>Q0U933</accession>
<dbReference type="GeneID" id="5978878"/>
<dbReference type="RefSeq" id="XP_001801970.1">
    <property type="nucleotide sequence ID" value="XM_001801918.1"/>
</dbReference>